<evidence type="ECO:0000259" key="6">
    <source>
        <dbReference type="PROSITE" id="PS50109"/>
    </source>
</evidence>
<dbReference type="Pfam" id="PF08447">
    <property type="entry name" value="PAS_3"/>
    <property type="match status" value="2"/>
</dbReference>
<dbReference type="PRINTS" id="PR00344">
    <property type="entry name" value="BCTRLSENSOR"/>
</dbReference>
<feature type="domain" description="PAS" evidence="7">
    <location>
        <begin position="138"/>
        <end position="209"/>
    </location>
</feature>
<dbReference type="SUPFAM" id="SSF47384">
    <property type="entry name" value="Homodimeric domain of signal transducing histidine kinase"/>
    <property type="match status" value="1"/>
</dbReference>
<dbReference type="SUPFAM" id="SSF55874">
    <property type="entry name" value="ATPase domain of HSP90 chaperone/DNA topoisomerase II/histidine kinase"/>
    <property type="match status" value="1"/>
</dbReference>
<keyword evidence="10" id="KW-1185">Reference proteome</keyword>
<dbReference type="SMART" id="SM00086">
    <property type="entry name" value="PAC"/>
    <property type="match status" value="4"/>
</dbReference>
<evidence type="ECO:0000256" key="3">
    <source>
        <dbReference type="ARBA" id="ARBA00022553"/>
    </source>
</evidence>
<dbReference type="Gene3D" id="1.10.287.130">
    <property type="match status" value="1"/>
</dbReference>
<dbReference type="Gene3D" id="3.30.565.10">
    <property type="entry name" value="Histidine kinase-like ATPase, C-terminal domain"/>
    <property type="match status" value="1"/>
</dbReference>
<dbReference type="InterPro" id="IPR001610">
    <property type="entry name" value="PAC"/>
</dbReference>
<evidence type="ECO:0000256" key="2">
    <source>
        <dbReference type="ARBA" id="ARBA00012438"/>
    </source>
</evidence>
<dbReference type="EC" id="2.7.13.3" evidence="2"/>
<keyword evidence="3" id="KW-0597">Phosphoprotein</keyword>
<dbReference type="Pfam" id="PF02518">
    <property type="entry name" value="HATPase_c"/>
    <property type="match status" value="1"/>
</dbReference>
<dbReference type="NCBIfam" id="TIGR00229">
    <property type="entry name" value="sensory_box"/>
    <property type="match status" value="3"/>
</dbReference>
<dbReference type="InterPro" id="IPR000014">
    <property type="entry name" value="PAS"/>
</dbReference>
<name>A0A7L5E4Z0_9SPHI</name>
<dbReference type="AlphaFoldDB" id="A0A7L5E4Z0"/>
<sequence>MQSDNHVTQQSFQQLVEASPMPTAIYWGQEMQIIAANQAMLQTWGKDSSVLNKPLKDALPELEGQPFFDLLNTVFTTGQAYEAQEDPADLIVDGKLQTFYFTFTYKALKGTDGQTQAIINTATDVTELVLARQQVAETQERLVFALDAAEVGTWDLDPINNVVNWDARCRELFGFDGNSIIPYHDVLSCIHPDDAELVRKAVTAAINPYNSSSYDIRYRTVGRHNQQVRWVHCKGKAYFNNDNAAYRFAGTAQDITTEVNARQRELQLLSLVNNNADQMTVADMDGHLLYMNQAAKKMLGVDAGTDVHTLSANDFYMPDELKRVQQQVIKEISEHEGWQGIINLMNRKTREVIPCQVSFILIKDLQTGNVIGRGATIRDLRPEIKAKTELQRLATIVDSSEDFCNYCDISGNTIYLNKAGSELIGLNKETLSGTTIFDYHSVAANDKIKDEVLPQLLKTGRWSGQLELLHQKTSEIIPIHKQFFVVREDITNEPIAIAGIARDLRPELNARKAIDIKNTELNKAVKELEFLADSVPAVVWSSTPDGLMDYINQRWSEHSIQPVEAALGTGWLKDVHPEDVQPATALWNASIATGEPYQVEIRRLDKYGHYRWWLVRAVPLRDENGQVIKWYGSNTDITEQKELSQQKDNFLGVASHELKTPVTSLKAYTQVMESMFRRSGDIKNAEMLAKMDKQINRLNSLIGDLLDVTKINTGRLQFNDTVFDFSQMVEEVVEDLQRTASKHQMVMELNFHGTVIGDRDRVGQVIINLLTNAIKYSPEANRIVVQTSLQGAEVQLCVQDFGIGISADKKDRVFEQFYRVSGTREHTFPGLGLGLYISAEIIKHMGGRMWVDSVEGEGSTFCFAVPVHQS</sequence>
<dbReference type="CDD" id="cd00130">
    <property type="entry name" value="PAS"/>
    <property type="match status" value="3"/>
</dbReference>
<dbReference type="Proteomes" id="UP000503278">
    <property type="component" value="Chromosome"/>
</dbReference>
<keyword evidence="4" id="KW-0808">Transferase</keyword>
<dbReference type="FunFam" id="3.30.565.10:FF:000006">
    <property type="entry name" value="Sensor histidine kinase WalK"/>
    <property type="match status" value="1"/>
</dbReference>
<dbReference type="PROSITE" id="PS50109">
    <property type="entry name" value="HIS_KIN"/>
    <property type="match status" value="1"/>
</dbReference>
<keyword evidence="5" id="KW-0418">Kinase</keyword>
<proteinExistence type="predicted"/>
<dbReference type="PROSITE" id="PS50112">
    <property type="entry name" value="PAS"/>
    <property type="match status" value="3"/>
</dbReference>
<protein>
    <recommendedName>
        <fullName evidence="2">histidine kinase</fullName>
        <ecNumber evidence="2">2.7.13.3</ecNumber>
    </recommendedName>
</protein>
<dbReference type="InterPro" id="IPR036890">
    <property type="entry name" value="HATPase_C_sf"/>
</dbReference>
<dbReference type="PROSITE" id="PS50113">
    <property type="entry name" value="PAC"/>
    <property type="match status" value="2"/>
</dbReference>
<dbReference type="InterPro" id="IPR005467">
    <property type="entry name" value="His_kinase_dom"/>
</dbReference>
<dbReference type="FunFam" id="3.30.450.20:FF:000099">
    <property type="entry name" value="Sensory box sensor histidine kinase"/>
    <property type="match status" value="1"/>
</dbReference>
<feature type="domain" description="PAS" evidence="7">
    <location>
        <begin position="264"/>
        <end position="336"/>
    </location>
</feature>
<feature type="domain" description="PAC" evidence="8">
    <location>
        <begin position="597"/>
        <end position="649"/>
    </location>
</feature>
<dbReference type="PANTHER" id="PTHR43304:SF1">
    <property type="entry name" value="PAC DOMAIN-CONTAINING PROTEIN"/>
    <property type="match status" value="1"/>
</dbReference>
<dbReference type="InterPro" id="IPR036097">
    <property type="entry name" value="HisK_dim/P_sf"/>
</dbReference>
<dbReference type="InterPro" id="IPR003594">
    <property type="entry name" value="HATPase_dom"/>
</dbReference>
<dbReference type="InterPro" id="IPR004358">
    <property type="entry name" value="Sig_transdc_His_kin-like_C"/>
</dbReference>
<evidence type="ECO:0000256" key="4">
    <source>
        <dbReference type="ARBA" id="ARBA00022679"/>
    </source>
</evidence>
<dbReference type="SMART" id="SM00387">
    <property type="entry name" value="HATPase_c"/>
    <property type="match status" value="1"/>
</dbReference>
<dbReference type="InterPro" id="IPR000700">
    <property type="entry name" value="PAS-assoc_C"/>
</dbReference>
<dbReference type="SUPFAM" id="SSF55785">
    <property type="entry name" value="PYP-like sensor domain (PAS domain)"/>
    <property type="match status" value="5"/>
</dbReference>
<dbReference type="Pfam" id="PF00512">
    <property type="entry name" value="HisKA"/>
    <property type="match status" value="1"/>
</dbReference>
<reference evidence="9 10" key="1">
    <citation type="submission" date="2020-04" db="EMBL/GenBank/DDBJ databases">
        <title>Genome sequencing of novel species.</title>
        <authorList>
            <person name="Heo J."/>
            <person name="Kim S.-J."/>
            <person name="Kim J.-S."/>
            <person name="Hong S.-B."/>
            <person name="Kwon S.-W."/>
        </authorList>
    </citation>
    <scope>NUCLEOTIDE SEQUENCE [LARGE SCALE GENOMIC DNA]</scope>
    <source>
        <strain evidence="9 10">F39-2</strain>
    </source>
</reference>
<dbReference type="Pfam" id="PF08448">
    <property type="entry name" value="PAS_4"/>
    <property type="match status" value="1"/>
</dbReference>
<accession>A0A7L5E4Z0</accession>
<evidence type="ECO:0000259" key="7">
    <source>
        <dbReference type="PROSITE" id="PS50112"/>
    </source>
</evidence>
<dbReference type="SMART" id="SM00091">
    <property type="entry name" value="PAS"/>
    <property type="match status" value="5"/>
</dbReference>
<dbReference type="Gene3D" id="2.10.70.100">
    <property type="match status" value="1"/>
</dbReference>
<dbReference type="EMBL" id="CP051682">
    <property type="protein sequence ID" value="QJD98380.1"/>
    <property type="molecule type" value="Genomic_DNA"/>
</dbReference>
<gene>
    <name evidence="9" type="ORF">HH214_11000</name>
</gene>
<dbReference type="InterPro" id="IPR003661">
    <property type="entry name" value="HisK_dim/P_dom"/>
</dbReference>
<evidence type="ECO:0000313" key="9">
    <source>
        <dbReference type="EMBL" id="QJD98380.1"/>
    </source>
</evidence>
<dbReference type="InterPro" id="IPR035965">
    <property type="entry name" value="PAS-like_dom_sf"/>
</dbReference>
<evidence type="ECO:0000256" key="5">
    <source>
        <dbReference type="ARBA" id="ARBA00022777"/>
    </source>
</evidence>
<organism evidence="9 10">
    <name type="scientific">Mucilaginibacter robiniae</name>
    <dbReference type="NCBI Taxonomy" id="2728022"/>
    <lineage>
        <taxon>Bacteria</taxon>
        <taxon>Pseudomonadati</taxon>
        <taxon>Bacteroidota</taxon>
        <taxon>Sphingobacteriia</taxon>
        <taxon>Sphingobacteriales</taxon>
        <taxon>Sphingobacteriaceae</taxon>
        <taxon>Mucilaginibacter</taxon>
    </lineage>
</organism>
<feature type="domain" description="PAC" evidence="8">
    <location>
        <begin position="214"/>
        <end position="267"/>
    </location>
</feature>
<dbReference type="CDD" id="cd00075">
    <property type="entry name" value="HATPase"/>
    <property type="match status" value="1"/>
</dbReference>
<dbReference type="InterPro" id="IPR013656">
    <property type="entry name" value="PAS_4"/>
</dbReference>
<dbReference type="Pfam" id="PF13426">
    <property type="entry name" value="PAS_9"/>
    <property type="match status" value="2"/>
</dbReference>
<dbReference type="KEGG" id="mrob:HH214_11000"/>
<dbReference type="Gene3D" id="3.30.450.20">
    <property type="entry name" value="PAS domain"/>
    <property type="match status" value="5"/>
</dbReference>
<dbReference type="CDD" id="cd00082">
    <property type="entry name" value="HisKA"/>
    <property type="match status" value="1"/>
</dbReference>
<feature type="domain" description="PAS" evidence="7">
    <location>
        <begin position="389"/>
        <end position="460"/>
    </location>
</feature>
<evidence type="ECO:0000256" key="1">
    <source>
        <dbReference type="ARBA" id="ARBA00000085"/>
    </source>
</evidence>
<dbReference type="GO" id="GO:0000155">
    <property type="term" value="F:phosphorelay sensor kinase activity"/>
    <property type="evidence" value="ECO:0007669"/>
    <property type="project" value="InterPro"/>
</dbReference>
<dbReference type="InterPro" id="IPR052162">
    <property type="entry name" value="Sensor_kinase/Photoreceptor"/>
</dbReference>
<dbReference type="InterPro" id="IPR013655">
    <property type="entry name" value="PAS_fold_3"/>
</dbReference>
<evidence type="ECO:0000313" key="10">
    <source>
        <dbReference type="Proteomes" id="UP000503278"/>
    </source>
</evidence>
<dbReference type="SMART" id="SM00388">
    <property type="entry name" value="HisKA"/>
    <property type="match status" value="1"/>
</dbReference>
<dbReference type="PANTHER" id="PTHR43304">
    <property type="entry name" value="PHYTOCHROME-LIKE PROTEIN CPH1"/>
    <property type="match status" value="1"/>
</dbReference>
<feature type="domain" description="Histidine kinase" evidence="6">
    <location>
        <begin position="653"/>
        <end position="869"/>
    </location>
</feature>
<evidence type="ECO:0000259" key="8">
    <source>
        <dbReference type="PROSITE" id="PS50113"/>
    </source>
</evidence>
<comment type="catalytic activity">
    <reaction evidence="1">
        <text>ATP + protein L-histidine = ADP + protein N-phospho-L-histidine.</text>
        <dbReference type="EC" id="2.7.13.3"/>
    </reaction>
</comment>